<dbReference type="Proteomes" id="UP000004483">
    <property type="component" value="Unassembled WGS sequence"/>
</dbReference>
<evidence type="ECO:0000313" key="1">
    <source>
        <dbReference type="EMBL" id="EEJ39806.1"/>
    </source>
</evidence>
<sequence length="75" mass="8962">MPKYSSDELKMFEKQDHLLLDMELKRAKQSGKSQFKVNVQAFDEVPDFKQHIWSWASKNGISYSEEYDEFIFHIS</sequence>
<dbReference type="eggNOG" id="ENOG5030AXY">
    <property type="taxonomic scope" value="Bacteria"/>
</dbReference>
<proteinExistence type="predicted"/>
<comment type="caution">
    <text evidence="1">The sequence shown here is derived from an EMBL/GenBank/DDBJ whole genome shotgun (WGS) entry which is preliminary data.</text>
</comment>
<accession>C2EWC0</accession>
<name>C2EWC0_9LACO</name>
<dbReference type="RefSeq" id="WP_003717376.1">
    <property type="nucleotide sequence ID" value="NZ_AZGL01000003.1"/>
</dbReference>
<evidence type="ECO:0000313" key="2">
    <source>
        <dbReference type="Proteomes" id="UP000004483"/>
    </source>
</evidence>
<dbReference type="EMBL" id="ACGV01000192">
    <property type="protein sequence ID" value="EEJ39806.1"/>
    <property type="molecule type" value="Genomic_DNA"/>
</dbReference>
<protein>
    <submittedName>
        <fullName evidence="1">Uncharacterized protein</fullName>
    </submittedName>
</protein>
<dbReference type="HOGENOM" id="CLU_2666573_0_0_9"/>
<reference evidence="1 2" key="1">
    <citation type="submission" date="2009-01" db="EMBL/GenBank/DDBJ databases">
        <authorList>
            <person name="Qin X."/>
            <person name="Bachman B."/>
            <person name="Battles P."/>
            <person name="Bell A."/>
            <person name="Bess C."/>
            <person name="Bickham C."/>
            <person name="Chaboub L."/>
            <person name="Chen D."/>
            <person name="Coyle M."/>
            <person name="Deiros D.R."/>
            <person name="Dinh H."/>
            <person name="Forbes L."/>
            <person name="Fowler G."/>
            <person name="Francisco L."/>
            <person name="Fu Q."/>
            <person name="Gubbala S."/>
            <person name="Hale W."/>
            <person name="Han Y."/>
            <person name="Hemphill L."/>
            <person name="Highlander S.K."/>
            <person name="Hirani K."/>
            <person name="Hogues M."/>
            <person name="Jackson L."/>
            <person name="Jakkamsetti A."/>
            <person name="Javaid M."/>
            <person name="Jiang H."/>
            <person name="Korchina V."/>
            <person name="Kovar C."/>
            <person name="Lara F."/>
            <person name="Lee S."/>
            <person name="Mata R."/>
            <person name="Mathew T."/>
            <person name="Moen C."/>
            <person name="Morales K."/>
            <person name="Munidasa M."/>
            <person name="Nazareth L."/>
            <person name="Ngo R."/>
            <person name="Nguyen L."/>
            <person name="Okwuonu G."/>
            <person name="Ongeri F."/>
            <person name="Patil S."/>
            <person name="Petrosino J."/>
            <person name="Pham C."/>
            <person name="Pham P."/>
            <person name="Pu L.-L."/>
            <person name="Puazo M."/>
            <person name="Raj R."/>
            <person name="Reid J."/>
            <person name="Rouhana J."/>
            <person name="Saada N."/>
            <person name="Shang Y."/>
            <person name="Simmons D."/>
            <person name="Thornton R."/>
            <person name="Warren J."/>
            <person name="Weissenberger G."/>
            <person name="Zhang J."/>
            <person name="Zhang L."/>
            <person name="Zhou C."/>
            <person name="Zhu D."/>
            <person name="Muzny D."/>
            <person name="Worley K."/>
            <person name="Gibbs R."/>
        </authorList>
    </citation>
    <scope>NUCLEOTIDE SEQUENCE [LARGE SCALE GENOMIC DNA]</scope>
    <source>
        <strain evidence="1 2">ATCC 49540</strain>
    </source>
</reference>
<organism evidence="1 2">
    <name type="scientific">Limosilactobacillus vaginalis DSM 5837 = ATCC 49540</name>
    <dbReference type="NCBI Taxonomy" id="1423814"/>
    <lineage>
        <taxon>Bacteria</taxon>
        <taxon>Bacillati</taxon>
        <taxon>Bacillota</taxon>
        <taxon>Bacilli</taxon>
        <taxon>Lactobacillales</taxon>
        <taxon>Lactobacillaceae</taxon>
        <taxon>Limosilactobacillus</taxon>
    </lineage>
</organism>
<dbReference type="AlphaFoldDB" id="C2EWC0"/>
<dbReference type="OrthoDB" id="9902367at2"/>
<gene>
    <name evidence="1" type="ORF">HMPREF0549_1756</name>
</gene>